<feature type="compositionally biased region" description="Polar residues" evidence="1">
    <location>
        <begin position="64"/>
        <end position="83"/>
    </location>
</feature>
<feature type="region of interest" description="Disordered" evidence="1">
    <location>
        <begin position="64"/>
        <end position="86"/>
    </location>
</feature>
<reference evidence="2" key="1">
    <citation type="journal article" date="2019" name="Sci. Rep.">
        <title>Draft genome of Tanacetum cinerariifolium, the natural source of mosquito coil.</title>
        <authorList>
            <person name="Yamashiro T."/>
            <person name="Shiraishi A."/>
            <person name="Satake H."/>
            <person name="Nakayama K."/>
        </authorList>
    </citation>
    <scope>NUCLEOTIDE SEQUENCE</scope>
</reference>
<feature type="non-terminal residue" evidence="2">
    <location>
        <position position="139"/>
    </location>
</feature>
<evidence type="ECO:0000256" key="1">
    <source>
        <dbReference type="SAM" id="MobiDB-lite"/>
    </source>
</evidence>
<dbReference type="EMBL" id="BKCJ010983283">
    <property type="protein sequence ID" value="GFC59890.1"/>
    <property type="molecule type" value="Genomic_DNA"/>
</dbReference>
<dbReference type="AlphaFoldDB" id="A0A699Q9R8"/>
<organism evidence="2">
    <name type="scientific">Tanacetum cinerariifolium</name>
    <name type="common">Dalmatian daisy</name>
    <name type="synonym">Chrysanthemum cinerariifolium</name>
    <dbReference type="NCBI Taxonomy" id="118510"/>
    <lineage>
        <taxon>Eukaryota</taxon>
        <taxon>Viridiplantae</taxon>
        <taxon>Streptophyta</taxon>
        <taxon>Embryophyta</taxon>
        <taxon>Tracheophyta</taxon>
        <taxon>Spermatophyta</taxon>
        <taxon>Magnoliopsida</taxon>
        <taxon>eudicotyledons</taxon>
        <taxon>Gunneridae</taxon>
        <taxon>Pentapetalae</taxon>
        <taxon>asterids</taxon>
        <taxon>campanulids</taxon>
        <taxon>Asterales</taxon>
        <taxon>Asteraceae</taxon>
        <taxon>Asteroideae</taxon>
        <taxon>Anthemideae</taxon>
        <taxon>Anthemidinae</taxon>
        <taxon>Tanacetum</taxon>
    </lineage>
</organism>
<proteinExistence type="predicted"/>
<accession>A0A699Q9R8</accession>
<name>A0A699Q9R8_TANCI</name>
<feature type="non-terminal residue" evidence="2">
    <location>
        <position position="1"/>
    </location>
</feature>
<comment type="caution">
    <text evidence="2">The sequence shown here is derived from an EMBL/GenBank/DDBJ whole genome shotgun (WGS) entry which is preliminary data.</text>
</comment>
<evidence type="ECO:0000313" key="2">
    <source>
        <dbReference type="EMBL" id="GFC59890.1"/>
    </source>
</evidence>
<sequence length="139" mass="15155">PKRKRRLKKKASEAGSSSPVMEQDEDVKDVNLSKTGYCAYLKGNLERTRVTPLEPLSSLTCDVLSNPSHDDTSNAANAPSSNDVDVERGTVLTGAAGKPRAEVICRQLDPIDMLARIDLAHAHEYDDIPNDDDFSTTTL</sequence>
<feature type="region of interest" description="Disordered" evidence="1">
    <location>
        <begin position="1"/>
        <end position="27"/>
    </location>
</feature>
<gene>
    <name evidence="2" type="ORF">Tci_831860</name>
</gene>
<protein>
    <submittedName>
        <fullName evidence="2">Uncharacterized protein</fullName>
    </submittedName>
</protein>